<dbReference type="GO" id="GO:0016887">
    <property type="term" value="F:ATP hydrolysis activity"/>
    <property type="evidence" value="ECO:0007669"/>
    <property type="project" value="InterPro"/>
</dbReference>
<dbReference type="CDD" id="cd03257">
    <property type="entry name" value="ABC_NikE_OppD_transporters"/>
    <property type="match status" value="1"/>
</dbReference>
<gene>
    <name evidence="6" type="ORF">CMN54_12375</name>
</gene>
<dbReference type="InterPro" id="IPR003593">
    <property type="entry name" value="AAA+_ATPase"/>
</dbReference>
<dbReference type="Pfam" id="PF08352">
    <property type="entry name" value="oligo_HPY"/>
    <property type="match status" value="2"/>
</dbReference>
<dbReference type="PANTHER" id="PTHR43776">
    <property type="entry name" value="TRANSPORT ATP-BINDING PROTEIN"/>
    <property type="match status" value="1"/>
</dbReference>
<dbReference type="InterPro" id="IPR003439">
    <property type="entry name" value="ABC_transporter-like_ATP-bd"/>
</dbReference>
<dbReference type="EMBL" id="NZEX01000143">
    <property type="protein sequence ID" value="MAH64213.1"/>
    <property type="molecule type" value="Genomic_DNA"/>
</dbReference>
<keyword evidence="4 6" id="KW-0067">ATP-binding</keyword>
<dbReference type="SUPFAM" id="SSF52540">
    <property type="entry name" value="P-loop containing nucleoside triphosphate hydrolases"/>
    <property type="match status" value="2"/>
</dbReference>
<dbReference type="InterPro" id="IPR050319">
    <property type="entry name" value="ABC_transp_ATP-bind"/>
</dbReference>
<dbReference type="Gene3D" id="3.40.50.300">
    <property type="entry name" value="P-loop containing nucleotide triphosphate hydrolases"/>
    <property type="match status" value="2"/>
</dbReference>
<evidence type="ECO:0000256" key="3">
    <source>
        <dbReference type="ARBA" id="ARBA00022741"/>
    </source>
</evidence>
<organism evidence="6 7">
    <name type="scientific">SAR324 cluster bacterium</name>
    <dbReference type="NCBI Taxonomy" id="2024889"/>
    <lineage>
        <taxon>Bacteria</taxon>
        <taxon>Deltaproteobacteria</taxon>
        <taxon>SAR324 cluster</taxon>
    </lineage>
</organism>
<evidence type="ECO:0000256" key="1">
    <source>
        <dbReference type="ARBA" id="ARBA00005417"/>
    </source>
</evidence>
<dbReference type="SMART" id="SM00382">
    <property type="entry name" value="AAA"/>
    <property type="match status" value="1"/>
</dbReference>
<comment type="caution">
    <text evidence="6">The sequence shown here is derived from an EMBL/GenBank/DDBJ whole genome shotgun (WGS) entry which is preliminary data.</text>
</comment>
<accession>A0A2D6YLY8</accession>
<dbReference type="PROSITE" id="PS50893">
    <property type="entry name" value="ABC_TRANSPORTER_2"/>
    <property type="match status" value="1"/>
</dbReference>
<name>A0A2D6YLY8_9DELT</name>
<dbReference type="PROSITE" id="PS00211">
    <property type="entry name" value="ABC_TRANSPORTER_1"/>
    <property type="match status" value="1"/>
</dbReference>
<dbReference type="Proteomes" id="UP000226525">
    <property type="component" value="Unassembled WGS sequence"/>
</dbReference>
<dbReference type="GO" id="GO:0055085">
    <property type="term" value="P:transmembrane transport"/>
    <property type="evidence" value="ECO:0007669"/>
    <property type="project" value="UniProtKB-ARBA"/>
</dbReference>
<protein>
    <submittedName>
        <fullName evidence="6">Dipeptide ABC transporter ATP-binding protein</fullName>
    </submittedName>
</protein>
<comment type="similarity">
    <text evidence="1">Belongs to the ABC transporter superfamily.</text>
</comment>
<dbReference type="AlphaFoldDB" id="A0A2D6YLY8"/>
<dbReference type="InterPro" id="IPR027417">
    <property type="entry name" value="P-loop_NTPase"/>
</dbReference>
<dbReference type="InterPro" id="IPR013563">
    <property type="entry name" value="Oligopep_ABC_C"/>
</dbReference>
<reference evidence="7" key="1">
    <citation type="submission" date="2017-09" db="EMBL/GenBank/DDBJ databases">
        <title>The Reconstruction of 2,631 Draft Metagenome-Assembled Genomes from the Global Oceans.</title>
        <authorList>
            <person name="Tully B.J."/>
            <person name="Graham E.D."/>
            <person name="Heidelberg J.F."/>
        </authorList>
    </citation>
    <scope>NUCLEOTIDE SEQUENCE [LARGE SCALE GENOMIC DNA]</scope>
</reference>
<evidence type="ECO:0000259" key="5">
    <source>
        <dbReference type="PROSITE" id="PS50893"/>
    </source>
</evidence>
<evidence type="ECO:0000313" key="7">
    <source>
        <dbReference type="Proteomes" id="UP000226525"/>
    </source>
</evidence>
<keyword evidence="3" id="KW-0547">Nucleotide-binding</keyword>
<dbReference type="NCBIfam" id="NF008453">
    <property type="entry name" value="PRK11308.1"/>
    <property type="match status" value="2"/>
</dbReference>
<feature type="domain" description="ABC transporter" evidence="5">
    <location>
        <begin position="187"/>
        <end position="443"/>
    </location>
</feature>
<dbReference type="InterPro" id="IPR017871">
    <property type="entry name" value="ABC_transporter-like_CS"/>
</dbReference>
<dbReference type="FunFam" id="3.40.50.300:FF:000016">
    <property type="entry name" value="Oligopeptide ABC transporter ATP-binding component"/>
    <property type="match status" value="1"/>
</dbReference>
<keyword evidence="2" id="KW-0813">Transport</keyword>
<dbReference type="Pfam" id="PF00005">
    <property type="entry name" value="ABC_tran"/>
    <property type="match status" value="1"/>
</dbReference>
<dbReference type="PANTHER" id="PTHR43776:SF7">
    <property type="entry name" value="D,D-DIPEPTIDE TRANSPORT ATP-BINDING PROTEIN DDPF-RELATED"/>
    <property type="match status" value="1"/>
</dbReference>
<dbReference type="NCBIfam" id="TIGR01727">
    <property type="entry name" value="oligo_HPY"/>
    <property type="match status" value="2"/>
</dbReference>
<proteinExistence type="inferred from homology"/>
<dbReference type="GO" id="GO:0005524">
    <property type="term" value="F:ATP binding"/>
    <property type="evidence" value="ECO:0007669"/>
    <property type="project" value="UniProtKB-KW"/>
</dbReference>
<evidence type="ECO:0000313" key="6">
    <source>
        <dbReference type="EMBL" id="MAH64213.1"/>
    </source>
</evidence>
<evidence type="ECO:0000256" key="2">
    <source>
        <dbReference type="ARBA" id="ARBA00022448"/>
    </source>
</evidence>
<sequence>MIAMALMTNPRLLIADEPTTALDVTTQAVILDLMRTIQKKFEMSILFITHDLGVVSEIADEVVVMYLGEVIESGPVEQIFSKPRHPYTRALISAAPNYNGSQESRLPVIPGIVPSLFERPAGCAFSSRCKHVKSELCSIDRPPINLGSTNVRCFLERAGVPEKFEKEEVATTIDKKRISKSLVSIALQVESVSRKFVKRTGLIRRKERIVQAVSEVDLEIREGETVGLVGESGCGKTTLGQTIAGLMDPSNGKIKLSISGQMREISNLPEQARRDVWQQIRFVFQDPFASLNPRMTVFEIVSESLRNGPSRIENRRLRQERVYEVLERVGLDPAQSDRYPHAFSGGQRQRIGIARALAPKPKIVIADEPVSALDVSVQAQILNLFNDLQNDLGLTYLFVSHDLNVVSNISDRVAVMYAGRIVEIAKTNQIYSSPRHPYTAALLAAVLTPEYKPNKSQREPLQGYPPNLANLPPGCSFASRCFFARSNCHHIPPKLECDDNGGWAACHRKNELSLTGLTIVS</sequence>
<dbReference type="GO" id="GO:0015833">
    <property type="term" value="P:peptide transport"/>
    <property type="evidence" value="ECO:0007669"/>
    <property type="project" value="InterPro"/>
</dbReference>
<evidence type="ECO:0000256" key="4">
    <source>
        <dbReference type="ARBA" id="ARBA00022840"/>
    </source>
</evidence>